<dbReference type="GO" id="GO:0009055">
    <property type="term" value="F:electron transfer activity"/>
    <property type="evidence" value="ECO:0007669"/>
    <property type="project" value="InterPro"/>
</dbReference>
<dbReference type="PANTHER" id="PTHR35889">
    <property type="entry name" value="CYCLOINULO-OLIGOSACCHARIDE FRUCTANOTRANSFERASE-RELATED"/>
    <property type="match status" value="1"/>
</dbReference>
<name>A0A517R0V5_9PLAN</name>
<organism evidence="5 6">
    <name type="scientific">Stratiformator vulcanicus</name>
    <dbReference type="NCBI Taxonomy" id="2527980"/>
    <lineage>
        <taxon>Bacteria</taxon>
        <taxon>Pseudomonadati</taxon>
        <taxon>Planctomycetota</taxon>
        <taxon>Planctomycetia</taxon>
        <taxon>Planctomycetales</taxon>
        <taxon>Planctomycetaceae</taxon>
        <taxon>Stratiformator</taxon>
    </lineage>
</organism>
<dbReference type="Pfam" id="PF07635">
    <property type="entry name" value="PSCyt1"/>
    <property type="match status" value="1"/>
</dbReference>
<reference evidence="5 6" key="1">
    <citation type="submission" date="2019-02" db="EMBL/GenBank/DDBJ databases">
        <title>Deep-cultivation of Planctomycetes and their phenomic and genomic characterization uncovers novel biology.</title>
        <authorList>
            <person name="Wiegand S."/>
            <person name="Jogler M."/>
            <person name="Boedeker C."/>
            <person name="Pinto D."/>
            <person name="Vollmers J."/>
            <person name="Rivas-Marin E."/>
            <person name="Kohn T."/>
            <person name="Peeters S.H."/>
            <person name="Heuer A."/>
            <person name="Rast P."/>
            <person name="Oberbeckmann S."/>
            <person name="Bunk B."/>
            <person name="Jeske O."/>
            <person name="Meyerdierks A."/>
            <person name="Storesund J.E."/>
            <person name="Kallscheuer N."/>
            <person name="Luecker S."/>
            <person name="Lage O.M."/>
            <person name="Pohl T."/>
            <person name="Merkel B.J."/>
            <person name="Hornburger P."/>
            <person name="Mueller R.-W."/>
            <person name="Bruemmer F."/>
            <person name="Labrenz M."/>
            <person name="Spormann A.M."/>
            <person name="Op den Camp H."/>
            <person name="Overmann J."/>
            <person name="Amann R."/>
            <person name="Jetten M.S.M."/>
            <person name="Mascher T."/>
            <person name="Medema M.H."/>
            <person name="Devos D.P."/>
            <person name="Kaster A.-K."/>
            <person name="Ovreas L."/>
            <person name="Rohde M."/>
            <person name="Galperin M.Y."/>
            <person name="Jogler C."/>
        </authorList>
    </citation>
    <scope>NUCLEOTIDE SEQUENCE [LARGE SCALE GENOMIC DNA]</scope>
    <source>
        <strain evidence="5 6">Pan189</strain>
    </source>
</reference>
<evidence type="ECO:0000313" key="6">
    <source>
        <dbReference type="Proteomes" id="UP000317318"/>
    </source>
</evidence>
<keyword evidence="1" id="KW-1133">Transmembrane helix</keyword>
<keyword evidence="1" id="KW-0812">Transmembrane</keyword>
<dbReference type="InterPro" id="IPR022655">
    <property type="entry name" value="DUF1553"/>
</dbReference>
<feature type="transmembrane region" description="Helical" evidence="1">
    <location>
        <begin position="44"/>
        <end position="64"/>
    </location>
</feature>
<evidence type="ECO:0000259" key="2">
    <source>
        <dbReference type="Pfam" id="PF07583"/>
    </source>
</evidence>
<dbReference type="SUPFAM" id="SSF46626">
    <property type="entry name" value="Cytochrome c"/>
    <property type="match status" value="1"/>
</dbReference>
<dbReference type="Proteomes" id="UP000317318">
    <property type="component" value="Chromosome"/>
</dbReference>
<dbReference type="GO" id="GO:0020037">
    <property type="term" value="F:heme binding"/>
    <property type="evidence" value="ECO:0007669"/>
    <property type="project" value="InterPro"/>
</dbReference>
<dbReference type="AlphaFoldDB" id="A0A517R0V5"/>
<proteinExistence type="predicted"/>
<keyword evidence="1" id="KW-0472">Membrane</keyword>
<accession>A0A517R0V5</accession>
<dbReference type="InterPro" id="IPR036909">
    <property type="entry name" value="Cyt_c-like_dom_sf"/>
</dbReference>
<keyword evidence="6" id="KW-1185">Reference proteome</keyword>
<evidence type="ECO:0000256" key="1">
    <source>
        <dbReference type="SAM" id="Phobius"/>
    </source>
</evidence>
<gene>
    <name evidence="5" type="ORF">Pan189_18440</name>
</gene>
<dbReference type="EMBL" id="CP036268">
    <property type="protein sequence ID" value="QDT37464.1"/>
    <property type="molecule type" value="Genomic_DNA"/>
</dbReference>
<feature type="domain" description="DUF1553" evidence="3">
    <location>
        <begin position="599"/>
        <end position="861"/>
    </location>
</feature>
<feature type="domain" description="Cytochrome C Planctomycete-type" evidence="4">
    <location>
        <begin position="93"/>
        <end position="152"/>
    </location>
</feature>
<evidence type="ECO:0000259" key="4">
    <source>
        <dbReference type="Pfam" id="PF07635"/>
    </source>
</evidence>
<evidence type="ECO:0000313" key="5">
    <source>
        <dbReference type="EMBL" id="QDT37464.1"/>
    </source>
</evidence>
<feature type="domain" description="DUF1549" evidence="2">
    <location>
        <begin position="243"/>
        <end position="450"/>
    </location>
</feature>
<sequence>MLSHRSYPIDSFGAAILPDGDGQAFRILINDFARDVVRMHRYRFFANPWLSIAAAAAIAVAIFVSGEALAAEPISKADRHFTLQVLPVLKAKCLACHGEDGDDLKGDFDLSSRAALLKGGESGEPGIVPKQPDEGTMLSAIRWEGYEMPPKENDRLSVEQIAAIERWIREGAVWPNADIQKRIVEDSWKSESSDQGVIVATSGGLSDDWTYRRYQPKDLWAYQPRANPAVPEIASAAGAIEHPIDAFLQRRMSEAGVTPAGPADRVEWIRRITFNVTGLPPTPDEVTAYVEDRSVNADQRVIDRLLASPHYGERMAQHWLDVVRYADTAGYANDFSRPNAWRYRDYVIRSFNSDKPFDQFIREQIAGDEIDPDDPEMLIAVGFLRMGPWEHTGMSVFAETRQLFLDDAVNTVGETFLATNMSCFKCHDHKFDPLPTQDYYRMQAAFAPVQLADRPAPFLPEENTTGMSDQRRRYEQLAKNDGTELIIPPGADEKLKRELRKDFKRIQNKNREQHRRTLLMTQPRAFSVYNGPLNPKFRSTKSIHEVPNKRSGEVQQVSILVGGSIASPSTEVEPGVLSAVDRMIDEERNSSLTNEMTGRRTELAAWIASDANPLTARVYVNRIWQWHFGRGLVNTPNNFGVTGSEPTHPELLDWLANYFIEQGWSTKAVHRLILTSDAYRRSTSHPQRDAVDSVDPNNELLSWFPPRRLTAEELRDSMLVVSGDLNAEMGGIPIRPEINRDVAFQPRMIMGGVAPAYQPSRTPLLRNRRTIYAQKIRGLRDPMLEVFDQPTPDQSCGRRNASTVTPQVFALFNSESVHHRALAFAVRLIDENASPKQRIQSAYRLCFGREPSKRDLMACLDHIGRSQVYHSAKTPPPIELPTELVRERLGEQFGHQMQWLEQLDVYKNYEPDLTANMATAEQRAWAELCLVLLNSNEFAYVY</sequence>
<dbReference type="PANTHER" id="PTHR35889:SF3">
    <property type="entry name" value="F-BOX DOMAIN-CONTAINING PROTEIN"/>
    <property type="match status" value="1"/>
</dbReference>
<evidence type="ECO:0000259" key="3">
    <source>
        <dbReference type="Pfam" id="PF07587"/>
    </source>
</evidence>
<dbReference type="Pfam" id="PF07583">
    <property type="entry name" value="PSCyt2"/>
    <property type="match status" value="1"/>
</dbReference>
<dbReference type="Pfam" id="PF07587">
    <property type="entry name" value="PSD1"/>
    <property type="match status" value="1"/>
</dbReference>
<dbReference type="InterPro" id="IPR011444">
    <property type="entry name" value="DUF1549"/>
</dbReference>
<protein>
    <submittedName>
        <fullName evidence="5">Planctomycete cytochrome C</fullName>
    </submittedName>
</protein>
<dbReference type="KEGG" id="svp:Pan189_18440"/>
<dbReference type="InterPro" id="IPR011429">
    <property type="entry name" value="Cyt_c_Planctomycete-type"/>
</dbReference>